<organism evidence="1 2">
    <name type="scientific">Streptomyces mashuensis</name>
    <dbReference type="NCBI Taxonomy" id="33904"/>
    <lineage>
        <taxon>Bacteria</taxon>
        <taxon>Bacillati</taxon>
        <taxon>Actinomycetota</taxon>
        <taxon>Actinomycetes</taxon>
        <taxon>Kitasatosporales</taxon>
        <taxon>Streptomycetaceae</taxon>
        <taxon>Streptomyces</taxon>
    </lineage>
</organism>
<evidence type="ECO:0000313" key="2">
    <source>
        <dbReference type="Proteomes" id="UP000638313"/>
    </source>
</evidence>
<evidence type="ECO:0000313" key="1">
    <source>
        <dbReference type="EMBL" id="GHF54772.1"/>
    </source>
</evidence>
<dbReference type="Proteomes" id="UP000638313">
    <property type="component" value="Unassembled WGS sequence"/>
</dbReference>
<dbReference type="AlphaFoldDB" id="A0A919B5Z2"/>
<comment type="caution">
    <text evidence="1">The sequence shown here is derived from an EMBL/GenBank/DDBJ whole genome shotgun (WGS) entry which is preliminary data.</text>
</comment>
<dbReference type="RefSeq" id="WP_190131023.1">
    <property type="nucleotide sequence ID" value="NZ_BNBD01000008.1"/>
</dbReference>
<sequence>MPRGHGARQWQLTALGRTLARRARQAGAGATGTDAAAAQLAAVSRAFARLSVRVPVVTSGGR</sequence>
<gene>
    <name evidence="1" type="ORF">GCM10010218_40080</name>
</gene>
<name>A0A919B5Z2_9ACTN</name>
<proteinExistence type="predicted"/>
<protein>
    <submittedName>
        <fullName evidence="1">Uncharacterized protein</fullName>
    </submittedName>
</protein>
<keyword evidence="2" id="KW-1185">Reference proteome</keyword>
<reference evidence="1" key="1">
    <citation type="journal article" date="2014" name="Int. J. Syst. Evol. Microbiol.">
        <title>Complete genome sequence of Corynebacterium casei LMG S-19264T (=DSM 44701T), isolated from a smear-ripened cheese.</title>
        <authorList>
            <consortium name="US DOE Joint Genome Institute (JGI-PGF)"/>
            <person name="Walter F."/>
            <person name="Albersmeier A."/>
            <person name="Kalinowski J."/>
            <person name="Ruckert C."/>
        </authorList>
    </citation>
    <scope>NUCLEOTIDE SEQUENCE</scope>
    <source>
        <strain evidence="1">JCM 4059</strain>
    </source>
</reference>
<dbReference type="EMBL" id="BNBD01000008">
    <property type="protein sequence ID" value="GHF54772.1"/>
    <property type="molecule type" value="Genomic_DNA"/>
</dbReference>
<accession>A0A919B5Z2</accession>
<reference evidence="1" key="2">
    <citation type="submission" date="2020-09" db="EMBL/GenBank/DDBJ databases">
        <authorList>
            <person name="Sun Q."/>
            <person name="Ohkuma M."/>
        </authorList>
    </citation>
    <scope>NUCLEOTIDE SEQUENCE</scope>
    <source>
        <strain evidence="1">JCM 4059</strain>
    </source>
</reference>